<dbReference type="Pfam" id="PF18317">
    <property type="entry name" value="SDH_C"/>
    <property type="match status" value="1"/>
</dbReference>
<dbReference type="Gene3D" id="3.40.50.10860">
    <property type="entry name" value="Leucine Dehydrogenase, chain A, domain 1"/>
    <property type="match status" value="1"/>
</dbReference>
<accession>A0ABX2I3D1</accession>
<evidence type="ECO:0000259" key="8">
    <source>
        <dbReference type="Pfam" id="PF08501"/>
    </source>
</evidence>
<comment type="function">
    <text evidence="7">Involved in the biosynthesis of the chorismate, which leads to the biosynthesis of aromatic amino acids. Catalyzes the reversible NADPH linked reduction of 3-dehydroshikimate (DHSA) to yield shikimate (SA).</text>
</comment>
<dbReference type="Gene3D" id="3.40.50.720">
    <property type="entry name" value="NAD(P)-binding Rossmann-like Domain"/>
    <property type="match status" value="1"/>
</dbReference>
<dbReference type="PANTHER" id="PTHR21089">
    <property type="entry name" value="SHIKIMATE DEHYDROGENASE"/>
    <property type="match status" value="1"/>
</dbReference>
<dbReference type="InterPro" id="IPR013708">
    <property type="entry name" value="Shikimate_DH-bd_N"/>
</dbReference>
<dbReference type="PANTHER" id="PTHR21089:SF1">
    <property type="entry name" value="BIFUNCTIONAL 3-DEHYDROQUINATE DEHYDRATASE_SHIKIMATE DEHYDROGENASE, CHLOROPLASTIC"/>
    <property type="match status" value="1"/>
</dbReference>
<keyword evidence="5 7" id="KW-0560">Oxidoreductase</keyword>
<dbReference type="SUPFAM" id="SSF53223">
    <property type="entry name" value="Aminoacid dehydrogenase-like, N-terminal domain"/>
    <property type="match status" value="1"/>
</dbReference>
<feature type="domain" description="SDH C-terminal" evidence="9">
    <location>
        <begin position="257"/>
        <end position="284"/>
    </location>
</feature>
<evidence type="ECO:0000313" key="10">
    <source>
        <dbReference type="EMBL" id="NSJ84779.1"/>
    </source>
</evidence>
<dbReference type="InterPro" id="IPR046346">
    <property type="entry name" value="Aminoacid_DH-like_N_sf"/>
</dbReference>
<keyword evidence="4 7" id="KW-0521">NADP</keyword>
<organism evidence="10 11">
    <name type="scientific">Blautia hansenii</name>
    <name type="common">Ruminococcus hansenii</name>
    <dbReference type="NCBI Taxonomy" id="1322"/>
    <lineage>
        <taxon>Bacteria</taxon>
        <taxon>Bacillati</taxon>
        <taxon>Bacillota</taxon>
        <taxon>Clostridia</taxon>
        <taxon>Lachnospirales</taxon>
        <taxon>Lachnospiraceae</taxon>
        <taxon>Blautia</taxon>
    </lineage>
</organism>
<feature type="binding site" evidence="7">
    <location>
        <position position="257"/>
    </location>
    <ligand>
        <name>NADP(+)</name>
        <dbReference type="ChEBI" id="CHEBI:58349"/>
    </ligand>
</feature>
<dbReference type="Pfam" id="PF08501">
    <property type="entry name" value="Shikimate_dh_N"/>
    <property type="match status" value="1"/>
</dbReference>
<dbReference type="InterPro" id="IPR011342">
    <property type="entry name" value="Shikimate_DH"/>
</dbReference>
<feature type="binding site" evidence="7">
    <location>
        <position position="234"/>
    </location>
    <ligand>
        <name>NADP(+)</name>
        <dbReference type="ChEBI" id="CHEBI:58349"/>
    </ligand>
</feature>
<evidence type="ECO:0000256" key="5">
    <source>
        <dbReference type="ARBA" id="ARBA00023002"/>
    </source>
</evidence>
<comment type="catalytic activity">
    <reaction evidence="7">
        <text>shikimate + NADP(+) = 3-dehydroshikimate + NADPH + H(+)</text>
        <dbReference type="Rhea" id="RHEA:17737"/>
        <dbReference type="ChEBI" id="CHEBI:15378"/>
        <dbReference type="ChEBI" id="CHEBI:16630"/>
        <dbReference type="ChEBI" id="CHEBI:36208"/>
        <dbReference type="ChEBI" id="CHEBI:57783"/>
        <dbReference type="ChEBI" id="CHEBI:58349"/>
        <dbReference type="EC" id="1.1.1.25"/>
    </reaction>
</comment>
<dbReference type="HAMAP" id="MF_00222">
    <property type="entry name" value="Shikimate_DH_AroE"/>
    <property type="match status" value="1"/>
</dbReference>
<keyword evidence="11" id="KW-1185">Reference proteome</keyword>
<comment type="similarity">
    <text evidence="7">Belongs to the shikimate dehydrogenase family.</text>
</comment>
<reference evidence="10 11" key="1">
    <citation type="journal article" date="2020" name="Cell Host Microbe">
        <title>Functional and Genomic Variation between Human-Derived Isolates of Lachnospiraceae Reveals Inter- and Intra-Species Diversity.</title>
        <authorList>
            <person name="Sorbara M.T."/>
            <person name="Littmann E.R."/>
            <person name="Fontana E."/>
            <person name="Moody T.U."/>
            <person name="Kohout C.E."/>
            <person name="Gjonbalaj M."/>
            <person name="Eaton V."/>
            <person name="Seok R."/>
            <person name="Leiner I.M."/>
            <person name="Pamer E.G."/>
        </authorList>
    </citation>
    <scope>NUCLEOTIDE SEQUENCE [LARGE SCALE GENOMIC DNA]</scope>
    <source>
        <strain evidence="10 11">MSK.15.26</strain>
    </source>
</reference>
<feature type="binding site" evidence="7">
    <location>
        <position position="68"/>
    </location>
    <ligand>
        <name>shikimate</name>
        <dbReference type="ChEBI" id="CHEBI:36208"/>
    </ligand>
</feature>
<evidence type="ECO:0000256" key="4">
    <source>
        <dbReference type="ARBA" id="ARBA00022857"/>
    </source>
</evidence>
<feature type="binding site" evidence="7">
    <location>
        <position position="93"/>
    </location>
    <ligand>
        <name>shikimate</name>
        <dbReference type="ChEBI" id="CHEBI:36208"/>
    </ligand>
</feature>
<keyword evidence="3 7" id="KW-0028">Amino-acid biosynthesis</keyword>
<feature type="domain" description="Shikimate dehydrogenase substrate binding N-terminal" evidence="8">
    <location>
        <begin position="13"/>
        <end position="95"/>
    </location>
</feature>
<dbReference type="Proteomes" id="UP000822142">
    <property type="component" value="Unassembled WGS sequence"/>
</dbReference>
<feature type="binding site" evidence="7">
    <location>
        <begin position="132"/>
        <end position="136"/>
    </location>
    <ligand>
        <name>NADP(+)</name>
        <dbReference type="ChEBI" id="CHEBI:58349"/>
    </ligand>
</feature>
<dbReference type="RefSeq" id="WP_173747255.1">
    <property type="nucleotide sequence ID" value="NZ_JAAITA010000001.1"/>
</dbReference>
<dbReference type="InterPro" id="IPR022893">
    <property type="entry name" value="Shikimate_DH_fam"/>
</dbReference>
<evidence type="ECO:0000259" key="9">
    <source>
        <dbReference type="Pfam" id="PF18317"/>
    </source>
</evidence>
<keyword evidence="6 7" id="KW-0057">Aromatic amino acid biosynthesis</keyword>
<protein>
    <recommendedName>
        <fullName evidence="2 7">Shikimate dehydrogenase (NADP(+))</fullName>
        <shortName evidence="7">SDH</shortName>
        <ecNumber evidence="2 7">1.1.1.25</ecNumber>
    </recommendedName>
</protein>
<gene>
    <name evidence="7" type="primary">aroE</name>
    <name evidence="10" type="ORF">G5A70_00965</name>
</gene>
<evidence type="ECO:0000256" key="7">
    <source>
        <dbReference type="HAMAP-Rule" id="MF_00222"/>
    </source>
</evidence>
<feature type="binding site" evidence="7">
    <location>
        <position position="236"/>
    </location>
    <ligand>
        <name>shikimate</name>
        <dbReference type="ChEBI" id="CHEBI:36208"/>
    </ligand>
</feature>
<comment type="pathway">
    <text evidence="1 7">Metabolic intermediate biosynthesis; chorismate biosynthesis; chorismate from D-erythrose 4-phosphate and phosphoenolpyruvate: step 4/7.</text>
</comment>
<dbReference type="CDD" id="cd01065">
    <property type="entry name" value="NAD_bind_Shikimate_DH"/>
    <property type="match status" value="1"/>
</dbReference>
<dbReference type="GO" id="GO:0004764">
    <property type="term" value="F:shikimate 3-dehydrogenase (NADP+) activity"/>
    <property type="evidence" value="ECO:0007669"/>
    <property type="project" value="UniProtKB-EC"/>
</dbReference>
<name>A0ABX2I3D1_BLAHA</name>
<evidence type="ECO:0000313" key="11">
    <source>
        <dbReference type="Proteomes" id="UP000822142"/>
    </source>
</evidence>
<comment type="subunit">
    <text evidence="7">Homodimer.</text>
</comment>
<feature type="binding site" evidence="7">
    <location>
        <position position="264"/>
    </location>
    <ligand>
        <name>shikimate</name>
        <dbReference type="ChEBI" id="CHEBI:36208"/>
    </ligand>
</feature>
<comment type="caution">
    <text evidence="7">Lacks conserved residue(s) required for the propagation of feature annotation.</text>
</comment>
<dbReference type="NCBIfam" id="NF001319">
    <property type="entry name" value="PRK00258.3-3"/>
    <property type="match status" value="1"/>
</dbReference>
<comment type="caution">
    <text evidence="10">The sequence shown here is derived from an EMBL/GenBank/DDBJ whole genome shotgun (WGS) entry which is preliminary data.</text>
</comment>
<feature type="binding site" evidence="7">
    <location>
        <position position="108"/>
    </location>
    <ligand>
        <name>shikimate</name>
        <dbReference type="ChEBI" id="CHEBI:36208"/>
    </ligand>
</feature>
<dbReference type="InterPro" id="IPR041121">
    <property type="entry name" value="SDH_C"/>
</dbReference>
<evidence type="ECO:0000256" key="3">
    <source>
        <dbReference type="ARBA" id="ARBA00022605"/>
    </source>
</evidence>
<dbReference type="InterPro" id="IPR036291">
    <property type="entry name" value="NAD(P)-bd_dom_sf"/>
</dbReference>
<evidence type="ECO:0000256" key="2">
    <source>
        <dbReference type="ARBA" id="ARBA00012962"/>
    </source>
</evidence>
<feature type="binding site" evidence="7">
    <location>
        <begin position="21"/>
        <end position="23"/>
    </location>
    <ligand>
        <name>shikimate</name>
        <dbReference type="ChEBI" id="CHEBI:36208"/>
    </ligand>
</feature>
<dbReference type="NCBIfam" id="TIGR00507">
    <property type="entry name" value="aroE"/>
    <property type="match status" value="1"/>
</dbReference>
<dbReference type="EMBL" id="JAAITA010000001">
    <property type="protein sequence ID" value="NSJ84779.1"/>
    <property type="molecule type" value="Genomic_DNA"/>
</dbReference>
<proteinExistence type="inferred from homology"/>
<dbReference type="SUPFAM" id="SSF51735">
    <property type="entry name" value="NAD(P)-binding Rossmann-fold domains"/>
    <property type="match status" value="1"/>
</dbReference>
<sequence length="290" mass="31689">MIHITGETGLTGLLGSPVAHSISPLMHNYSFQSLGLDYVYLCFDVKEQGLKDAVQGLRALNVKGFNLTMPDKNKVLEHLDELSCAARLIGAVNTVENRDGRLIGHNTDGIGFMRSVAEQGLEMKGKTMTLLGAGGAATAICAQAALDGVAHMHIFLRSTSSHLSRMEALAENLSVETGCKFQIHDIRDLQTLEHAVRESTLLVNATSVGMAPRPDTCILPEDFAFPAALSVADIIYNPWETRLLSLAKKAGCKTFNGYGMLLYQGAEAFRIWTGREMPMKQVREYLQTDF</sequence>
<evidence type="ECO:0000256" key="6">
    <source>
        <dbReference type="ARBA" id="ARBA00023141"/>
    </source>
</evidence>
<dbReference type="EC" id="1.1.1.25" evidence="2 7"/>
<evidence type="ECO:0000256" key="1">
    <source>
        <dbReference type="ARBA" id="ARBA00004871"/>
    </source>
</evidence>
<feature type="active site" description="Proton acceptor" evidence="7">
    <location>
        <position position="72"/>
    </location>
</feature>